<organism evidence="1 2">
    <name type="scientific">Polystyrenella longa</name>
    <dbReference type="NCBI Taxonomy" id="2528007"/>
    <lineage>
        <taxon>Bacteria</taxon>
        <taxon>Pseudomonadati</taxon>
        <taxon>Planctomycetota</taxon>
        <taxon>Planctomycetia</taxon>
        <taxon>Planctomycetales</taxon>
        <taxon>Planctomycetaceae</taxon>
        <taxon>Polystyrenella</taxon>
    </lineage>
</organism>
<gene>
    <name evidence="1" type="ORF">Pla110_31300</name>
</gene>
<name>A0A518CQ89_9PLAN</name>
<sequence length="59" mass="6993">MRFFDDLNRFYKHACEELFRDPLGSETDLHTINWAAHITSLVPFDFMILTGERTHSIHV</sequence>
<evidence type="ECO:0000313" key="1">
    <source>
        <dbReference type="EMBL" id="QDU81389.1"/>
    </source>
</evidence>
<keyword evidence="2" id="KW-1185">Reference proteome</keyword>
<proteinExistence type="predicted"/>
<dbReference type="AlphaFoldDB" id="A0A518CQ89"/>
<dbReference type="Proteomes" id="UP000317178">
    <property type="component" value="Chromosome"/>
</dbReference>
<protein>
    <submittedName>
        <fullName evidence="1">Uncharacterized protein</fullName>
    </submittedName>
</protein>
<reference evidence="1 2" key="1">
    <citation type="submission" date="2019-02" db="EMBL/GenBank/DDBJ databases">
        <title>Deep-cultivation of Planctomycetes and their phenomic and genomic characterization uncovers novel biology.</title>
        <authorList>
            <person name="Wiegand S."/>
            <person name="Jogler M."/>
            <person name="Boedeker C."/>
            <person name="Pinto D."/>
            <person name="Vollmers J."/>
            <person name="Rivas-Marin E."/>
            <person name="Kohn T."/>
            <person name="Peeters S.H."/>
            <person name="Heuer A."/>
            <person name="Rast P."/>
            <person name="Oberbeckmann S."/>
            <person name="Bunk B."/>
            <person name="Jeske O."/>
            <person name="Meyerdierks A."/>
            <person name="Storesund J.E."/>
            <person name="Kallscheuer N."/>
            <person name="Luecker S."/>
            <person name="Lage O.M."/>
            <person name="Pohl T."/>
            <person name="Merkel B.J."/>
            <person name="Hornburger P."/>
            <person name="Mueller R.-W."/>
            <person name="Bruemmer F."/>
            <person name="Labrenz M."/>
            <person name="Spormann A.M."/>
            <person name="Op den Camp H."/>
            <person name="Overmann J."/>
            <person name="Amann R."/>
            <person name="Jetten M.S.M."/>
            <person name="Mascher T."/>
            <person name="Medema M.H."/>
            <person name="Devos D.P."/>
            <person name="Kaster A.-K."/>
            <person name="Ovreas L."/>
            <person name="Rohde M."/>
            <person name="Galperin M.Y."/>
            <person name="Jogler C."/>
        </authorList>
    </citation>
    <scope>NUCLEOTIDE SEQUENCE [LARGE SCALE GENOMIC DNA]</scope>
    <source>
        <strain evidence="1 2">Pla110</strain>
    </source>
</reference>
<evidence type="ECO:0000313" key="2">
    <source>
        <dbReference type="Proteomes" id="UP000317178"/>
    </source>
</evidence>
<dbReference type="KEGG" id="plon:Pla110_31300"/>
<accession>A0A518CQ89</accession>
<dbReference type="EMBL" id="CP036281">
    <property type="protein sequence ID" value="QDU81389.1"/>
    <property type="molecule type" value="Genomic_DNA"/>
</dbReference>